<dbReference type="Proteomes" id="UP001155483">
    <property type="component" value="Unassembled WGS sequence"/>
</dbReference>
<feature type="chain" id="PRO_5040945960" evidence="1">
    <location>
        <begin position="21"/>
        <end position="454"/>
    </location>
</feature>
<evidence type="ECO:0000313" key="4">
    <source>
        <dbReference type="Proteomes" id="UP001155483"/>
    </source>
</evidence>
<dbReference type="SUPFAM" id="SSF51445">
    <property type="entry name" value="(Trans)glycosidases"/>
    <property type="match status" value="1"/>
</dbReference>
<feature type="signal peptide" evidence="1">
    <location>
        <begin position="1"/>
        <end position="20"/>
    </location>
</feature>
<keyword evidence="3" id="KW-0378">Hydrolase</keyword>
<reference evidence="3" key="2">
    <citation type="submission" date="2023-04" db="EMBL/GenBank/DDBJ databases">
        <title>Paracnuella aquatica gen. nov., sp. nov., a member of the family Chitinophagaceae isolated from a hot spring.</title>
        <authorList>
            <person name="Wang C."/>
        </authorList>
    </citation>
    <scope>NUCLEOTIDE SEQUENCE</scope>
    <source>
        <strain evidence="3">LB-8</strain>
    </source>
</reference>
<proteinExistence type="predicted"/>
<sequence>MKNIFCILLLQFLVFSYGYCQINTTTDGKSEIINGHPAWIMQGNIYEVNVRQYTEEGTLNAFVKHLDRLKEMGVQTLWFMPINPISKLDRKGSLGSYYAVSDYTALNPEFGTIADFKQMVQSIHKKGMKVIIDWVPNHTGADHRWLTEQPDFFVKDSTGKAAIAVDWADTRQLNYKNPVMQDSMIAAMKYWVSNTDIDGFRCDVAWNVPASFWRKCIPQLKNMKSIFMLAEGDSAYLPESGFDAVYPWHMFKMMEKVAKGERPALGLDSIKHENDNMYPANTIQMYFTSNHDENSWNKADYGTFPGHVHEPFAVFTQTMANSVPLIYGGQEEPVLRALNFFDKDPMTFDKLQRSTFYKTLLHLRKRNAALSADASFRKVSVGDDKAVYAFVREKGNKKVFVILNFSNNRQPINIKEKTLFGNAYNVFKDIKEPLSSKGWNMQPWGYVVYEYNSD</sequence>
<dbReference type="InterPro" id="IPR013780">
    <property type="entry name" value="Glyco_hydro_b"/>
</dbReference>
<dbReference type="RefSeq" id="WP_279298837.1">
    <property type="nucleotide sequence ID" value="NZ_JAOTIF010000020.1"/>
</dbReference>
<dbReference type="Pfam" id="PF00128">
    <property type="entry name" value="Alpha-amylase"/>
    <property type="match status" value="2"/>
</dbReference>
<name>A0A9X2XPI2_9BACT</name>
<feature type="domain" description="Glycosyl hydrolase family 13 catalytic" evidence="2">
    <location>
        <begin position="47"/>
        <end position="364"/>
    </location>
</feature>
<evidence type="ECO:0000259" key="2">
    <source>
        <dbReference type="SMART" id="SM00642"/>
    </source>
</evidence>
<dbReference type="EMBL" id="JAOTIF010000020">
    <property type="protein sequence ID" value="MCU7551398.1"/>
    <property type="molecule type" value="Genomic_DNA"/>
</dbReference>
<dbReference type="AlphaFoldDB" id="A0A9X2XPI2"/>
<gene>
    <name evidence="3" type="ORF">OCK74_19910</name>
</gene>
<organism evidence="3 4">
    <name type="scientific">Paraflavisolibacter caeni</name>
    <dbReference type="NCBI Taxonomy" id="2982496"/>
    <lineage>
        <taxon>Bacteria</taxon>
        <taxon>Pseudomonadati</taxon>
        <taxon>Bacteroidota</taxon>
        <taxon>Chitinophagia</taxon>
        <taxon>Chitinophagales</taxon>
        <taxon>Chitinophagaceae</taxon>
        <taxon>Paraflavisolibacter</taxon>
    </lineage>
</organism>
<comment type="caution">
    <text evidence="3">The sequence shown here is derived from an EMBL/GenBank/DDBJ whole genome shotgun (WGS) entry which is preliminary data.</text>
</comment>
<dbReference type="GO" id="GO:0005975">
    <property type="term" value="P:carbohydrate metabolic process"/>
    <property type="evidence" value="ECO:0007669"/>
    <property type="project" value="InterPro"/>
</dbReference>
<dbReference type="PANTHER" id="PTHR47786:SF2">
    <property type="entry name" value="GLYCOSYL HYDROLASE FAMILY 13 CATALYTIC DOMAIN-CONTAINING PROTEIN"/>
    <property type="match status" value="1"/>
</dbReference>
<dbReference type="GO" id="GO:0016787">
    <property type="term" value="F:hydrolase activity"/>
    <property type="evidence" value="ECO:0007669"/>
    <property type="project" value="UniProtKB-KW"/>
</dbReference>
<dbReference type="SUPFAM" id="SSF51011">
    <property type="entry name" value="Glycosyl hydrolase domain"/>
    <property type="match status" value="1"/>
</dbReference>
<dbReference type="InterPro" id="IPR006047">
    <property type="entry name" value="GH13_cat_dom"/>
</dbReference>
<dbReference type="PANTHER" id="PTHR47786">
    <property type="entry name" value="ALPHA-1,4-GLUCAN:MALTOSE-1-PHOSPHATE MALTOSYLTRANSFERASE"/>
    <property type="match status" value="1"/>
</dbReference>
<evidence type="ECO:0000256" key="1">
    <source>
        <dbReference type="SAM" id="SignalP"/>
    </source>
</evidence>
<dbReference type="SMART" id="SM00642">
    <property type="entry name" value="Aamy"/>
    <property type="match status" value="1"/>
</dbReference>
<protein>
    <submittedName>
        <fullName evidence="3">Alpha-amylase family glycosyl hydrolase</fullName>
    </submittedName>
</protein>
<accession>A0A9X2XPI2</accession>
<dbReference type="CDD" id="cd11313">
    <property type="entry name" value="AmyAc_arch_bac_AmyA"/>
    <property type="match status" value="1"/>
</dbReference>
<evidence type="ECO:0000313" key="3">
    <source>
        <dbReference type="EMBL" id="MCU7551398.1"/>
    </source>
</evidence>
<keyword evidence="1" id="KW-0732">Signal</keyword>
<dbReference type="Gene3D" id="3.20.20.80">
    <property type="entry name" value="Glycosidases"/>
    <property type="match status" value="1"/>
</dbReference>
<keyword evidence="4" id="KW-1185">Reference proteome</keyword>
<reference evidence="3" key="1">
    <citation type="submission" date="2022-09" db="EMBL/GenBank/DDBJ databases">
        <authorList>
            <person name="Yuan C."/>
            <person name="Ke Z."/>
        </authorList>
    </citation>
    <scope>NUCLEOTIDE SEQUENCE</scope>
    <source>
        <strain evidence="3">LB-8</strain>
    </source>
</reference>
<dbReference type="InterPro" id="IPR017853">
    <property type="entry name" value="GH"/>
</dbReference>
<dbReference type="Gene3D" id="2.60.40.1180">
    <property type="entry name" value="Golgi alpha-mannosidase II"/>
    <property type="match status" value="1"/>
</dbReference>